<evidence type="ECO:0000256" key="1">
    <source>
        <dbReference type="SAM" id="MobiDB-lite"/>
    </source>
</evidence>
<dbReference type="AlphaFoldDB" id="A0A081BNC6"/>
<dbReference type="Proteomes" id="UP000030700">
    <property type="component" value="Unassembled WGS sequence"/>
</dbReference>
<evidence type="ECO:0000313" key="3">
    <source>
        <dbReference type="EMBL" id="GAK51892.1"/>
    </source>
</evidence>
<proteinExistence type="predicted"/>
<dbReference type="EMBL" id="DF820457">
    <property type="protein sequence ID" value="GAK51892.1"/>
    <property type="molecule type" value="Genomic_DNA"/>
</dbReference>
<protein>
    <recommendedName>
        <fullName evidence="2">FecR protein domain-containing protein</fullName>
    </recommendedName>
</protein>
<reference evidence="3" key="1">
    <citation type="journal article" date="2015" name="PeerJ">
        <title>First genomic representation of candidate bacterial phylum KSB3 points to enhanced environmental sensing as a trigger of wastewater bulking.</title>
        <authorList>
            <person name="Sekiguchi Y."/>
            <person name="Ohashi A."/>
            <person name="Parks D.H."/>
            <person name="Yamauchi T."/>
            <person name="Tyson G.W."/>
            <person name="Hugenholtz P."/>
        </authorList>
    </citation>
    <scope>NUCLEOTIDE SEQUENCE [LARGE SCALE GENOMIC DNA]</scope>
</reference>
<evidence type="ECO:0000259" key="2">
    <source>
        <dbReference type="Pfam" id="PF04773"/>
    </source>
</evidence>
<dbReference type="InterPro" id="IPR006860">
    <property type="entry name" value="FecR"/>
</dbReference>
<gene>
    <name evidence="3" type="ORF">U14_03138</name>
</gene>
<dbReference type="STRING" id="1499966.U14_03138"/>
<sequence length="574" mass="61970">MKENKSLILLCVLSILCLLLAVGNGAFVSAQQVSRVVAVSIGEVNGKVEILLKRDAQKGKDNAQILSQAWKPAAPQLSINPGDQLRTNSGASLKLNLNDGTILTLAENSLLTLENLQSARDNQPRTAEFRLENGTVSTVQTSKTLGQTVQIIRTTNGSVDTRLGEVEVTKIPNEYAKVAAVLSDKIVWPFVVQNSGNKDQTFVRLARGTAQVQASGQGDIITNSMVLSNSCIAEDGVQFTLRAPKTQVKIAKLPDINGFELSSVEPFQLLVATEGEANKVRLFNRKGLADVDIEGISIAEQDENSTLNLLLDSLLTIGVKGSEITVSLACTQDKSEGLDFKVLSADSGVNMLRTSLGGGRDRSPSRGAVSALPTRTPIVRTPTPMIPSGEEIPVPTKTPGKATPTPQATVTPTPTPSGPQPTPAPTRIPVTHTFPRNPRIIRWDGDDSALNGPELEVDGACGTGGTKMIVTMGFHNYLPQIMPGRLTSYITDSTWRPVAPAFHRVIEGPNVKVLDYTYTNDTQLETGYIRYSFCYNNPPNMYFYVYIYDREGNRSNRLSCSADLTQPSPALSCF</sequence>
<organism evidence="3">
    <name type="scientific">Candidatus Moduliflexus flocculans</name>
    <dbReference type="NCBI Taxonomy" id="1499966"/>
    <lineage>
        <taxon>Bacteria</taxon>
        <taxon>Candidatus Moduliflexota</taxon>
        <taxon>Candidatus Moduliflexia</taxon>
        <taxon>Candidatus Moduliflexales</taxon>
        <taxon>Candidatus Moduliflexaceae</taxon>
    </lineage>
</organism>
<evidence type="ECO:0000313" key="4">
    <source>
        <dbReference type="Proteomes" id="UP000030700"/>
    </source>
</evidence>
<accession>A0A081BNC6</accession>
<feature type="domain" description="FecR protein" evidence="2">
    <location>
        <begin position="83"/>
        <end position="169"/>
    </location>
</feature>
<feature type="compositionally biased region" description="Low complexity" evidence="1">
    <location>
        <begin position="377"/>
        <end position="412"/>
    </location>
</feature>
<dbReference type="Pfam" id="PF04773">
    <property type="entry name" value="FecR"/>
    <property type="match status" value="1"/>
</dbReference>
<dbReference type="HOGENOM" id="CLU_474630_0_0_0"/>
<feature type="region of interest" description="Disordered" evidence="1">
    <location>
        <begin position="377"/>
        <end position="432"/>
    </location>
</feature>
<name>A0A081BNC6_9BACT</name>
<keyword evidence="4" id="KW-1185">Reference proteome</keyword>
<feature type="compositionally biased region" description="Pro residues" evidence="1">
    <location>
        <begin position="413"/>
        <end position="426"/>
    </location>
</feature>